<accession>A0A1I7TTW8</accession>
<name>A0A1I7TTW8_9PELO</name>
<proteinExistence type="predicted"/>
<dbReference type="AlphaFoldDB" id="A0A1I7TTW8"/>
<feature type="signal peptide" evidence="1">
    <location>
        <begin position="1"/>
        <end position="19"/>
    </location>
</feature>
<evidence type="ECO:0000313" key="2">
    <source>
        <dbReference type="Proteomes" id="UP000095282"/>
    </source>
</evidence>
<evidence type="ECO:0000256" key="1">
    <source>
        <dbReference type="SAM" id="SignalP"/>
    </source>
</evidence>
<protein>
    <submittedName>
        <fullName evidence="3">WSN domain-containing protein</fullName>
    </submittedName>
</protein>
<dbReference type="Proteomes" id="UP000095282">
    <property type="component" value="Unplaced"/>
</dbReference>
<evidence type="ECO:0000313" key="3">
    <source>
        <dbReference type="WBParaSite" id="Csp11.Scaffold629.g11738.t1"/>
    </source>
</evidence>
<dbReference type="WBParaSite" id="Csp11.Scaffold629.g11738.t1">
    <property type="protein sequence ID" value="Csp11.Scaffold629.g11738.t1"/>
    <property type="gene ID" value="Csp11.Scaffold629.g11738"/>
</dbReference>
<dbReference type="eggNOG" id="ENOG502TKFN">
    <property type="taxonomic scope" value="Eukaryota"/>
</dbReference>
<sequence>MKELLVFLLPLFFFSATNGDNFLVTKGELFTIQNSLIDRMVDSNIDPYMKFVVFYNMREMSYNNNLGFLMNIVDIMTNNQSYIDPVEAVGGEKGAKAVKRLADAYIEIENKVGMIQFMELCVELMKSPNVPKEMWQNFLYKAVEIWNEKGHQPMSKVKEELMSGQFEVPEKLLNALGIYYKLTISDEAIANITQFWKSTPGLNDGRIIGKLDSMKDENASMILVVPMLQAFNNSDRLTHEAFFNLRLAFKKNPDFDVLMTDVLDPILNFFDLNFSNIIIEYLFLSPDLKAMFMEKLNGNEGIKKFFEEVQLPMIFTAEISPFYKNITFDLSKVSKLISLWKTLDDPMRLLLEELMTRTARFEDCKKLYEDQNVSEQAKKVVEMTRLLKTGGRFGSCTGNVIPLTEIDGLDWYFWLFKPDEYFDLYAPTEFPNRVHEFAVILDEFNPRRKPYRPNFRSLDKIADVYKEKYNNESKTAINRFIMEMWSIVDLDFFAFAKTIEQVLALNWREREEFLEKLSPEKSKTFFERTINLKNSTATYEKLYDEVKTLELYLKNYNSTEIIDFAVFIYHWSFLPEHDRMLVEKVFYNEMGGKTCSELISESTSTEEQIKELKLALALLKETKTMDCQAPQKISVN</sequence>
<keyword evidence="1" id="KW-0732">Signal</keyword>
<keyword evidence="2" id="KW-1185">Reference proteome</keyword>
<feature type="chain" id="PRO_5009308062" evidence="1">
    <location>
        <begin position="20"/>
        <end position="636"/>
    </location>
</feature>
<organism evidence="2 3">
    <name type="scientific">Caenorhabditis tropicalis</name>
    <dbReference type="NCBI Taxonomy" id="1561998"/>
    <lineage>
        <taxon>Eukaryota</taxon>
        <taxon>Metazoa</taxon>
        <taxon>Ecdysozoa</taxon>
        <taxon>Nematoda</taxon>
        <taxon>Chromadorea</taxon>
        <taxon>Rhabditida</taxon>
        <taxon>Rhabditina</taxon>
        <taxon>Rhabditomorpha</taxon>
        <taxon>Rhabditoidea</taxon>
        <taxon>Rhabditidae</taxon>
        <taxon>Peloderinae</taxon>
        <taxon>Caenorhabditis</taxon>
    </lineage>
</organism>
<reference evidence="3" key="1">
    <citation type="submission" date="2016-11" db="UniProtKB">
        <authorList>
            <consortium name="WormBaseParasite"/>
        </authorList>
    </citation>
    <scope>IDENTIFICATION</scope>
</reference>